<evidence type="ECO:0000256" key="1">
    <source>
        <dbReference type="SAM" id="Phobius"/>
    </source>
</evidence>
<protein>
    <submittedName>
        <fullName evidence="2">Hydroxymethylpyrimidine transport system permease protein</fullName>
    </submittedName>
</protein>
<gene>
    <name evidence="2" type="ORF">BGLCM_0271</name>
</gene>
<comment type="caution">
    <text evidence="2">The sequence shown here is derived from an EMBL/GenBank/DDBJ whole genome shotgun (WGS) entry which is preliminary data.</text>
</comment>
<dbReference type="Pfam" id="PF09819">
    <property type="entry name" value="ABC_cobalt"/>
    <property type="match status" value="1"/>
</dbReference>
<reference evidence="2 3" key="1">
    <citation type="submission" date="2014-03" db="EMBL/GenBank/DDBJ databases">
        <title>Genomics of Bifidobacteria.</title>
        <authorList>
            <person name="Ventura M."/>
            <person name="Milani C."/>
            <person name="Lugli G.A."/>
        </authorList>
    </citation>
    <scope>NUCLEOTIDE SEQUENCE [LARGE SCALE GENOMIC DNA]</scope>
    <source>
        <strain evidence="2 3">LMG 11596</strain>
    </source>
</reference>
<keyword evidence="1" id="KW-0812">Transmembrane</keyword>
<feature type="transmembrane region" description="Helical" evidence="1">
    <location>
        <begin position="186"/>
        <end position="205"/>
    </location>
</feature>
<dbReference type="AlphaFoldDB" id="A0A087ALF4"/>
<keyword evidence="1" id="KW-1133">Transmembrane helix</keyword>
<feature type="transmembrane region" description="Helical" evidence="1">
    <location>
        <begin position="60"/>
        <end position="82"/>
    </location>
</feature>
<dbReference type="OrthoDB" id="8017424at2"/>
<dbReference type="Proteomes" id="UP000029074">
    <property type="component" value="Unassembled WGS sequence"/>
</dbReference>
<keyword evidence="3" id="KW-1185">Reference proteome</keyword>
<dbReference type="EMBL" id="JGYW01000002">
    <property type="protein sequence ID" value="KFI59604.1"/>
    <property type="molecule type" value="Genomic_DNA"/>
</dbReference>
<dbReference type="InterPro" id="IPR017195">
    <property type="entry name" value="ABC_thiamin-permease_prd"/>
</dbReference>
<dbReference type="RefSeq" id="WP_081450398.1">
    <property type="nucleotide sequence ID" value="NZ_ABXB03000003.1"/>
</dbReference>
<feature type="transmembrane region" description="Helical" evidence="1">
    <location>
        <begin position="117"/>
        <end position="136"/>
    </location>
</feature>
<accession>A0A087ALF4</accession>
<organism evidence="2 3">
    <name type="scientific">Bifidobacterium gallicum DSM 20093 = LMG 11596</name>
    <dbReference type="NCBI Taxonomy" id="561180"/>
    <lineage>
        <taxon>Bacteria</taxon>
        <taxon>Bacillati</taxon>
        <taxon>Actinomycetota</taxon>
        <taxon>Actinomycetes</taxon>
        <taxon>Bifidobacteriales</taxon>
        <taxon>Bifidobacteriaceae</taxon>
        <taxon>Bifidobacterium</taxon>
    </lineage>
</organism>
<feature type="transmembrane region" description="Helical" evidence="1">
    <location>
        <begin position="143"/>
        <end position="166"/>
    </location>
</feature>
<proteinExistence type="predicted"/>
<evidence type="ECO:0000313" key="3">
    <source>
        <dbReference type="Proteomes" id="UP000029074"/>
    </source>
</evidence>
<keyword evidence="1" id="KW-0472">Membrane</keyword>
<feature type="transmembrane region" description="Helical" evidence="1">
    <location>
        <begin position="35"/>
        <end position="54"/>
    </location>
</feature>
<dbReference type="PIRSF" id="PIRSF037394">
    <property type="entry name" value="ABC_thiamine-permease_YkoE_prd"/>
    <property type="match status" value="1"/>
</dbReference>
<sequence length="226" mass="24064">MSLRPQSPVPSSSSSVSSAASAAAVRRASMRWRTADVAVGAALGVACGVIFWGFNFAYAAISPVLSAILPGVTSIMHAVWYFSGPLAMLILRKPGAAMFVNVVTVLAQMVMGTQYDIVMTFASAILQGLFTELPFYVTRLRVFTLPITMISGVCVALEYGVFLLFTRYQGVSLLSPRGMVHIITEVIGGVVIAGLATWFLFMAIARTGALDRFASGRAVRARAVEA</sequence>
<feature type="transmembrane region" description="Helical" evidence="1">
    <location>
        <begin position="94"/>
        <end position="111"/>
    </location>
</feature>
<name>A0A087ALF4_9BIFI</name>
<evidence type="ECO:0000313" key="2">
    <source>
        <dbReference type="EMBL" id="KFI59604.1"/>
    </source>
</evidence>